<keyword evidence="9 10" id="KW-0170">Cobalt</keyword>
<dbReference type="EMBL" id="JADIKL010000002">
    <property type="protein sequence ID" value="MFK2929828.1"/>
    <property type="molecule type" value="Genomic_DNA"/>
</dbReference>
<comment type="pathway">
    <text evidence="10">Cofactor biosynthesis; pyridoxine 5'-phosphate biosynthesis; pyridoxine 5'-phosphate from D-erythrose 4-phosphate: step 4/5.</text>
</comment>
<feature type="binding site" evidence="10">
    <location>
        <position position="163"/>
    </location>
    <ligand>
        <name>a divalent metal cation</name>
        <dbReference type="ChEBI" id="CHEBI:60240"/>
        <note>ligand shared between dimeric partners</note>
    </ligand>
</feature>
<comment type="caution">
    <text evidence="11">The sequence shown here is derived from an EMBL/GenBank/DDBJ whole genome shotgun (WGS) entry which is preliminary data.</text>
</comment>
<comment type="similarity">
    <text evidence="10">Belongs to the PdxA family.</text>
</comment>
<keyword evidence="2 10" id="KW-0479">Metal-binding</keyword>
<reference evidence="11 12" key="1">
    <citation type="submission" date="2020-10" db="EMBL/GenBank/DDBJ databases">
        <title>Phylogeny of dyella-like bacteria.</title>
        <authorList>
            <person name="Fu J."/>
        </authorList>
    </citation>
    <scope>NUCLEOTIDE SEQUENCE [LARGE SCALE GENOMIC DNA]</scope>
    <source>
        <strain evidence="11 12">DKC-1</strain>
    </source>
</reference>
<dbReference type="SUPFAM" id="SSF53659">
    <property type="entry name" value="Isocitrate/Isopropylmalate dehydrogenase-like"/>
    <property type="match status" value="1"/>
</dbReference>
<keyword evidence="7 10" id="KW-0520">NAD</keyword>
<organism evidence="11 12">
    <name type="scientific">Dyella agri</name>
    <dbReference type="NCBI Taxonomy" id="1926869"/>
    <lineage>
        <taxon>Bacteria</taxon>
        <taxon>Pseudomonadati</taxon>
        <taxon>Pseudomonadota</taxon>
        <taxon>Gammaproteobacteria</taxon>
        <taxon>Lysobacterales</taxon>
        <taxon>Rhodanobacteraceae</taxon>
        <taxon>Dyella</taxon>
    </lineage>
</organism>
<dbReference type="Pfam" id="PF04166">
    <property type="entry name" value="PdxA"/>
    <property type="match status" value="1"/>
</dbReference>
<dbReference type="InterPro" id="IPR005255">
    <property type="entry name" value="PdxA_fam"/>
</dbReference>
<evidence type="ECO:0000256" key="4">
    <source>
        <dbReference type="ARBA" id="ARBA00022842"/>
    </source>
</evidence>
<feature type="binding site" evidence="10">
    <location>
        <position position="271"/>
    </location>
    <ligand>
        <name>substrate</name>
    </ligand>
</feature>
<evidence type="ECO:0000313" key="11">
    <source>
        <dbReference type="EMBL" id="MFK2929828.1"/>
    </source>
</evidence>
<proteinExistence type="inferred from homology"/>
<evidence type="ECO:0000256" key="2">
    <source>
        <dbReference type="ARBA" id="ARBA00022723"/>
    </source>
</evidence>
<keyword evidence="12" id="KW-1185">Reference proteome</keyword>
<feature type="binding site" evidence="10">
    <location>
        <position position="135"/>
    </location>
    <ligand>
        <name>substrate</name>
    </ligand>
</feature>
<evidence type="ECO:0000256" key="10">
    <source>
        <dbReference type="HAMAP-Rule" id="MF_00536"/>
    </source>
</evidence>
<comment type="subunit">
    <text evidence="10">Homodimer.</text>
</comment>
<name>A0ABW8KCH4_9GAMM</name>
<keyword evidence="1 10" id="KW-0963">Cytoplasm</keyword>
<keyword evidence="6 10" id="KW-0560">Oxidoreductase</keyword>
<comment type="cofactor">
    <cofactor evidence="10">
        <name>Zn(2+)</name>
        <dbReference type="ChEBI" id="CHEBI:29105"/>
    </cofactor>
    <cofactor evidence="10">
        <name>Mg(2+)</name>
        <dbReference type="ChEBI" id="CHEBI:18420"/>
    </cofactor>
    <cofactor evidence="10">
        <name>Co(2+)</name>
        <dbReference type="ChEBI" id="CHEBI:48828"/>
    </cofactor>
    <text evidence="10">Binds 1 divalent metal cation per subunit. Can use ions such as Zn(2+), Mg(2+) or Co(2+).</text>
</comment>
<dbReference type="GO" id="GO:0050570">
    <property type="term" value="F:4-hydroxythreonine-4-phosphate dehydrogenase activity"/>
    <property type="evidence" value="ECO:0007669"/>
    <property type="project" value="UniProtKB-EC"/>
</dbReference>
<feature type="binding site" evidence="10">
    <location>
        <position position="134"/>
    </location>
    <ligand>
        <name>substrate</name>
    </ligand>
</feature>
<dbReference type="InterPro" id="IPR037510">
    <property type="entry name" value="PdxA"/>
</dbReference>
<keyword evidence="5 10" id="KW-0521">NADP</keyword>
<evidence type="ECO:0000256" key="9">
    <source>
        <dbReference type="ARBA" id="ARBA00023285"/>
    </source>
</evidence>
<evidence type="ECO:0000313" key="12">
    <source>
        <dbReference type="Proteomes" id="UP001620397"/>
    </source>
</evidence>
<dbReference type="NCBIfam" id="TIGR00557">
    <property type="entry name" value="pdxA"/>
    <property type="match status" value="1"/>
</dbReference>
<gene>
    <name evidence="10 11" type="primary">pdxA</name>
    <name evidence="11" type="ORF">ISP14_03385</name>
</gene>
<evidence type="ECO:0000256" key="6">
    <source>
        <dbReference type="ARBA" id="ARBA00023002"/>
    </source>
</evidence>
<dbReference type="Gene3D" id="3.40.718.10">
    <property type="entry name" value="Isopropylmalate Dehydrogenase"/>
    <property type="match status" value="1"/>
</dbReference>
<dbReference type="PANTHER" id="PTHR30004:SF5">
    <property type="entry name" value="4-HYDROXYTHREONINE-4-PHOSPHATE DEHYDROGENASE"/>
    <property type="match status" value="1"/>
</dbReference>
<dbReference type="PANTHER" id="PTHR30004">
    <property type="entry name" value="4-HYDROXYTHREONINE-4-PHOSPHATE DEHYDROGENASE"/>
    <property type="match status" value="1"/>
</dbReference>
<evidence type="ECO:0000256" key="8">
    <source>
        <dbReference type="ARBA" id="ARBA00023096"/>
    </source>
</evidence>
<feature type="binding site" evidence="10">
    <location>
        <position position="280"/>
    </location>
    <ligand>
        <name>substrate</name>
    </ligand>
</feature>
<keyword evidence="3 10" id="KW-0862">Zinc</keyword>
<comment type="subcellular location">
    <subcellularLocation>
        <location evidence="10">Cytoplasm</location>
    </subcellularLocation>
</comment>
<protein>
    <recommendedName>
        <fullName evidence="10">4-hydroxythreonine-4-phosphate dehydrogenase</fullName>
        <ecNumber evidence="10">1.1.1.262</ecNumber>
    </recommendedName>
    <alternativeName>
        <fullName evidence="10">4-(phosphohydroxy)-L-threonine dehydrogenase</fullName>
    </alternativeName>
</protein>
<evidence type="ECO:0000256" key="3">
    <source>
        <dbReference type="ARBA" id="ARBA00022833"/>
    </source>
</evidence>
<dbReference type="Proteomes" id="UP001620397">
    <property type="component" value="Unassembled WGS sequence"/>
</dbReference>
<feature type="binding site" evidence="10">
    <location>
        <position position="263"/>
    </location>
    <ligand>
        <name>a divalent metal cation</name>
        <dbReference type="ChEBI" id="CHEBI:60240"/>
        <note>ligand shared between dimeric partners</note>
    </ligand>
</feature>
<keyword evidence="8 10" id="KW-0664">Pyridoxine biosynthesis</keyword>
<evidence type="ECO:0000256" key="1">
    <source>
        <dbReference type="ARBA" id="ARBA00022490"/>
    </source>
</evidence>
<sequence length="341" mass="36155">MALPRLAVTAGEPAGVGPELIARLAATPLAADLVAITDRDLLERAAARCGLRLTLFDDDSTLREQRDPGSLRVRHVPLGISEIPGRPDPRNAQHVLATLAEAADGCMAGRYAAVITAPLQKASINEAGIRFSGHTEFFAERARADVVMMLASPELRVALATTHLPLSAVSAAITRNALDRMLRIVHAELRAKFGIAAPRIAVLGLNPHAGEGGHLGREELDTIIPLLDSLRAEGMQLIGPLPADTAFVPAQRTRYDAVLAMYHDQALPVLKSEAFDRTVNLTLGLPFIRTSVDHGTALDLAGSGRADPASLIAAAAMALELVARRDAHPSSPLVERNGMRG</sequence>
<comment type="catalytic activity">
    <reaction evidence="10">
        <text>4-(phosphooxy)-L-threonine + NAD(+) = 3-amino-2-oxopropyl phosphate + CO2 + NADH</text>
        <dbReference type="Rhea" id="RHEA:32275"/>
        <dbReference type="ChEBI" id="CHEBI:16526"/>
        <dbReference type="ChEBI" id="CHEBI:57279"/>
        <dbReference type="ChEBI" id="CHEBI:57540"/>
        <dbReference type="ChEBI" id="CHEBI:57945"/>
        <dbReference type="ChEBI" id="CHEBI:58452"/>
        <dbReference type="EC" id="1.1.1.262"/>
    </reaction>
</comment>
<comment type="function">
    <text evidence="10">Catalyzes the NAD(P)-dependent oxidation of 4-(phosphooxy)-L-threonine (HTP) into 2-amino-3-oxo-4-(phosphooxy)butyric acid which spontaneously decarboxylates to form 3-amino-2-oxopropyl phosphate (AHAP).</text>
</comment>
<dbReference type="RefSeq" id="WP_404536275.1">
    <property type="nucleotide sequence ID" value="NZ_JADIKL010000002.1"/>
</dbReference>
<evidence type="ECO:0000256" key="7">
    <source>
        <dbReference type="ARBA" id="ARBA00023027"/>
    </source>
</evidence>
<evidence type="ECO:0000256" key="5">
    <source>
        <dbReference type="ARBA" id="ARBA00022857"/>
    </source>
</evidence>
<feature type="binding site" evidence="10">
    <location>
        <position position="289"/>
    </location>
    <ligand>
        <name>substrate</name>
    </ligand>
</feature>
<keyword evidence="4 10" id="KW-0460">Magnesium</keyword>
<feature type="binding site" evidence="10">
    <location>
        <position position="208"/>
    </location>
    <ligand>
        <name>a divalent metal cation</name>
        <dbReference type="ChEBI" id="CHEBI:60240"/>
        <note>ligand shared between dimeric partners</note>
    </ligand>
</feature>
<accession>A0ABW8KCH4</accession>
<dbReference type="EC" id="1.1.1.262" evidence="10"/>
<comment type="miscellaneous">
    <text evidence="10">The active site is located at the dimer interface.</text>
</comment>
<dbReference type="HAMAP" id="MF_00536">
    <property type="entry name" value="PdxA"/>
    <property type="match status" value="1"/>
</dbReference>